<dbReference type="SUPFAM" id="SSF47384">
    <property type="entry name" value="Homodimeric domain of signal transducing histidine kinase"/>
    <property type="match status" value="1"/>
</dbReference>
<dbReference type="InterPro" id="IPR013655">
    <property type="entry name" value="PAS_fold_3"/>
</dbReference>
<dbReference type="InterPro" id="IPR005467">
    <property type="entry name" value="His_kinase_dom"/>
</dbReference>
<feature type="modified residue" description="4-aspartylphosphate" evidence="4">
    <location>
        <position position="469"/>
    </location>
</feature>
<dbReference type="Gene3D" id="3.40.50.2300">
    <property type="match status" value="1"/>
</dbReference>
<dbReference type="PROSITE" id="PS50110">
    <property type="entry name" value="RESPONSE_REGULATORY"/>
    <property type="match status" value="1"/>
</dbReference>
<evidence type="ECO:0000256" key="3">
    <source>
        <dbReference type="ARBA" id="ARBA00022553"/>
    </source>
</evidence>
<dbReference type="SMART" id="SM00388">
    <property type="entry name" value="HisKA"/>
    <property type="match status" value="1"/>
</dbReference>
<evidence type="ECO:0000313" key="9">
    <source>
        <dbReference type="Proteomes" id="UP001139353"/>
    </source>
</evidence>
<dbReference type="NCBIfam" id="TIGR00229">
    <property type="entry name" value="sensory_box"/>
    <property type="match status" value="1"/>
</dbReference>
<dbReference type="PRINTS" id="PR00344">
    <property type="entry name" value="BCTRLSENSOR"/>
</dbReference>
<dbReference type="InterPro" id="IPR001789">
    <property type="entry name" value="Sig_transdc_resp-reg_receiver"/>
</dbReference>
<gene>
    <name evidence="8" type="ORF">LPC04_28860</name>
</gene>
<dbReference type="EC" id="2.7.13.3" evidence="2"/>
<dbReference type="InterPro" id="IPR004358">
    <property type="entry name" value="Sig_transdc_His_kin-like_C"/>
</dbReference>
<comment type="catalytic activity">
    <reaction evidence="1">
        <text>ATP + protein L-histidine = ADP + protein N-phospho-L-histidine.</text>
        <dbReference type="EC" id="2.7.13.3"/>
    </reaction>
</comment>
<dbReference type="CDD" id="cd00130">
    <property type="entry name" value="PAS"/>
    <property type="match status" value="1"/>
</dbReference>
<dbReference type="PANTHER" id="PTHR43065:SF42">
    <property type="entry name" value="TWO-COMPONENT SENSOR PPRA"/>
    <property type="match status" value="1"/>
</dbReference>
<dbReference type="Pfam" id="PF02518">
    <property type="entry name" value="HATPase_c"/>
    <property type="match status" value="1"/>
</dbReference>
<dbReference type="RefSeq" id="WP_275685797.1">
    <property type="nucleotide sequence ID" value="NZ_JAJLJH010000020.1"/>
</dbReference>
<dbReference type="InterPro" id="IPR036097">
    <property type="entry name" value="HisK_dim/P_sf"/>
</dbReference>
<dbReference type="CDD" id="cd00082">
    <property type="entry name" value="HisKA"/>
    <property type="match status" value="1"/>
</dbReference>
<dbReference type="Proteomes" id="UP001139353">
    <property type="component" value="Unassembled WGS sequence"/>
</dbReference>
<dbReference type="InterPro" id="IPR036890">
    <property type="entry name" value="HATPase_C_sf"/>
</dbReference>
<reference evidence="8" key="1">
    <citation type="submission" date="2021-11" db="EMBL/GenBank/DDBJ databases">
        <title>BS-T2-15 a new species belonging to the Comamonadaceae family isolated from the soil of a French oak forest.</title>
        <authorList>
            <person name="Mieszkin S."/>
            <person name="Alain K."/>
        </authorList>
    </citation>
    <scope>NUCLEOTIDE SEQUENCE</scope>
    <source>
        <strain evidence="8">BS-T2-15</strain>
    </source>
</reference>
<keyword evidence="3 4" id="KW-0597">Phosphoprotein</keyword>
<dbReference type="InterPro" id="IPR003661">
    <property type="entry name" value="HisK_dim/P_dom"/>
</dbReference>
<dbReference type="InterPro" id="IPR000700">
    <property type="entry name" value="PAS-assoc_C"/>
</dbReference>
<sequence>MPTRVGNGSESLRTADSALDALDAQRMEDLRASEERYALAVAGSSDGIWDWNMVTNELFLSERSQRLYGLEPGEALRPMAAWLEVVKIHPDDMQNQIALVTQFMEGAPPYDAQWRILHPDGIHRWVRVRGLCVRDEQGRPIRGAGSVSDIDQLVRAEAALMQSRRLEAIGTLAGGIAHDFNNLLAAILGYGEMALADSRRGSRLRRNLENIVVAGRRGRALVDQILAFSRTGIASNGPVELGAVVREVVELLSSTLPAGVRIEMRIDAESAVAQGNVTQFHQVLMNLATNAIQAMPSGGVLRIALAILAFEEPKTCFTSTLPRGSYVGLSVADDGIGIAPELLDRIFDPYFTTKEVGAGTGLGLSLVHGIVTGASGAIDVASRPDGGTTFSIYLPRVRTEICDDALEALPIPRGNHQQVLVVDDEPSLVTILCETLVGLGYVPVGFTSSTEALAAFRAHPERYDAIITDARMPELSGSAFIRALRSTRKDIPVLMMSGFIDDPGIAHDEDSAAAALLSKPVSTRDLATHLSRILGVPASTARRAARVSPRRIRQA</sequence>
<dbReference type="InterPro" id="IPR003594">
    <property type="entry name" value="HATPase_dom"/>
</dbReference>
<evidence type="ECO:0000256" key="4">
    <source>
        <dbReference type="PROSITE-ProRule" id="PRU00169"/>
    </source>
</evidence>
<dbReference type="PROSITE" id="PS50109">
    <property type="entry name" value="HIS_KIN"/>
    <property type="match status" value="1"/>
</dbReference>
<dbReference type="SMART" id="SM00448">
    <property type="entry name" value="REC"/>
    <property type="match status" value="1"/>
</dbReference>
<keyword evidence="9" id="KW-1185">Reference proteome</keyword>
<dbReference type="InterPro" id="IPR035965">
    <property type="entry name" value="PAS-like_dom_sf"/>
</dbReference>
<dbReference type="GO" id="GO:0000155">
    <property type="term" value="F:phosphorelay sensor kinase activity"/>
    <property type="evidence" value="ECO:0007669"/>
    <property type="project" value="InterPro"/>
</dbReference>
<dbReference type="AlphaFoldDB" id="A0A9X2C369"/>
<dbReference type="InterPro" id="IPR011006">
    <property type="entry name" value="CheY-like_superfamily"/>
</dbReference>
<evidence type="ECO:0000259" key="7">
    <source>
        <dbReference type="PROSITE" id="PS50113"/>
    </source>
</evidence>
<comment type="caution">
    <text evidence="8">The sequence shown here is derived from an EMBL/GenBank/DDBJ whole genome shotgun (WGS) entry which is preliminary data.</text>
</comment>
<evidence type="ECO:0000313" key="8">
    <source>
        <dbReference type="EMBL" id="MCK9689746.1"/>
    </source>
</evidence>
<feature type="domain" description="PAC" evidence="7">
    <location>
        <begin position="110"/>
        <end position="162"/>
    </location>
</feature>
<evidence type="ECO:0000256" key="2">
    <source>
        <dbReference type="ARBA" id="ARBA00012438"/>
    </source>
</evidence>
<dbReference type="SUPFAM" id="SSF55874">
    <property type="entry name" value="ATPase domain of HSP90 chaperone/DNA topoisomerase II/histidine kinase"/>
    <property type="match status" value="1"/>
</dbReference>
<feature type="domain" description="Histidine kinase" evidence="5">
    <location>
        <begin position="175"/>
        <end position="398"/>
    </location>
</feature>
<dbReference type="SUPFAM" id="SSF55785">
    <property type="entry name" value="PYP-like sensor domain (PAS domain)"/>
    <property type="match status" value="1"/>
</dbReference>
<organism evidence="8 9">
    <name type="scientific">Scleromatobacter humisilvae</name>
    <dbReference type="NCBI Taxonomy" id="2897159"/>
    <lineage>
        <taxon>Bacteria</taxon>
        <taxon>Pseudomonadati</taxon>
        <taxon>Pseudomonadota</taxon>
        <taxon>Betaproteobacteria</taxon>
        <taxon>Burkholderiales</taxon>
        <taxon>Sphaerotilaceae</taxon>
        <taxon>Scleromatobacter</taxon>
    </lineage>
</organism>
<evidence type="ECO:0000259" key="5">
    <source>
        <dbReference type="PROSITE" id="PS50109"/>
    </source>
</evidence>
<dbReference type="PROSITE" id="PS50113">
    <property type="entry name" value="PAC"/>
    <property type="match status" value="1"/>
</dbReference>
<protein>
    <recommendedName>
        <fullName evidence="2">histidine kinase</fullName>
        <ecNumber evidence="2">2.7.13.3</ecNumber>
    </recommendedName>
</protein>
<dbReference type="Gene3D" id="1.10.287.130">
    <property type="match status" value="1"/>
</dbReference>
<feature type="domain" description="Response regulatory" evidence="6">
    <location>
        <begin position="418"/>
        <end position="534"/>
    </location>
</feature>
<evidence type="ECO:0000259" key="6">
    <source>
        <dbReference type="PROSITE" id="PS50110"/>
    </source>
</evidence>
<dbReference type="Pfam" id="PF08447">
    <property type="entry name" value="PAS_3"/>
    <property type="match status" value="1"/>
</dbReference>
<proteinExistence type="predicted"/>
<name>A0A9X2C369_9BURK</name>
<dbReference type="InterPro" id="IPR000014">
    <property type="entry name" value="PAS"/>
</dbReference>
<dbReference type="Gene3D" id="3.30.565.10">
    <property type="entry name" value="Histidine kinase-like ATPase, C-terminal domain"/>
    <property type="match status" value="1"/>
</dbReference>
<dbReference type="SMART" id="SM00387">
    <property type="entry name" value="HATPase_c"/>
    <property type="match status" value="1"/>
</dbReference>
<dbReference type="Pfam" id="PF00512">
    <property type="entry name" value="HisKA"/>
    <property type="match status" value="1"/>
</dbReference>
<dbReference type="InterPro" id="IPR001610">
    <property type="entry name" value="PAC"/>
</dbReference>
<dbReference type="PANTHER" id="PTHR43065">
    <property type="entry name" value="SENSOR HISTIDINE KINASE"/>
    <property type="match status" value="1"/>
</dbReference>
<dbReference type="Pfam" id="PF00072">
    <property type="entry name" value="Response_reg"/>
    <property type="match status" value="1"/>
</dbReference>
<dbReference type="EMBL" id="JAJLJH010000020">
    <property type="protein sequence ID" value="MCK9689746.1"/>
    <property type="molecule type" value="Genomic_DNA"/>
</dbReference>
<dbReference type="SUPFAM" id="SSF52172">
    <property type="entry name" value="CheY-like"/>
    <property type="match status" value="1"/>
</dbReference>
<accession>A0A9X2C369</accession>
<dbReference type="Gene3D" id="3.30.450.20">
    <property type="entry name" value="PAS domain"/>
    <property type="match status" value="1"/>
</dbReference>
<dbReference type="SMART" id="SM00086">
    <property type="entry name" value="PAC"/>
    <property type="match status" value="1"/>
</dbReference>
<evidence type="ECO:0000256" key="1">
    <source>
        <dbReference type="ARBA" id="ARBA00000085"/>
    </source>
</evidence>